<feature type="transmembrane region" description="Helical" evidence="6">
    <location>
        <begin position="27"/>
        <end position="46"/>
    </location>
</feature>
<dbReference type="GO" id="GO:0055085">
    <property type="term" value="P:transmembrane transport"/>
    <property type="evidence" value="ECO:0007669"/>
    <property type="project" value="InterPro"/>
</dbReference>
<protein>
    <submittedName>
        <fullName evidence="8">Sulfate transporter</fullName>
    </submittedName>
</protein>
<keyword evidence="3 6" id="KW-1133">Transmembrane helix</keyword>
<dbReference type="OrthoDB" id="9769739at2"/>
<dbReference type="PANTHER" id="PTHR11814">
    <property type="entry name" value="SULFATE TRANSPORTER"/>
    <property type="match status" value="1"/>
</dbReference>
<evidence type="ECO:0000256" key="3">
    <source>
        <dbReference type="ARBA" id="ARBA00022989"/>
    </source>
</evidence>
<evidence type="ECO:0000256" key="6">
    <source>
        <dbReference type="SAM" id="Phobius"/>
    </source>
</evidence>
<name>A0A2L0EYY7_SORCE</name>
<dbReference type="SUPFAM" id="SSF52091">
    <property type="entry name" value="SpoIIaa-like"/>
    <property type="match status" value="1"/>
</dbReference>
<proteinExistence type="predicted"/>
<dbReference type="Gene3D" id="3.30.750.24">
    <property type="entry name" value="STAS domain"/>
    <property type="match status" value="1"/>
</dbReference>
<keyword evidence="4 6" id="KW-0472">Membrane</keyword>
<dbReference type="RefSeq" id="WP_104983012.1">
    <property type="nucleotide sequence ID" value="NZ_CP012673.1"/>
</dbReference>
<feature type="transmembrane region" description="Helical" evidence="6">
    <location>
        <begin position="354"/>
        <end position="386"/>
    </location>
</feature>
<evidence type="ECO:0000256" key="2">
    <source>
        <dbReference type="ARBA" id="ARBA00022692"/>
    </source>
</evidence>
<dbReference type="GO" id="GO:0016020">
    <property type="term" value="C:membrane"/>
    <property type="evidence" value="ECO:0007669"/>
    <property type="project" value="UniProtKB-SubCell"/>
</dbReference>
<feature type="region of interest" description="Disordered" evidence="5">
    <location>
        <begin position="1"/>
        <end position="22"/>
    </location>
</feature>
<dbReference type="InterPro" id="IPR001902">
    <property type="entry name" value="SLC26A/SulP_fam"/>
</dbReference>
<feature type="transmembrane region" description="Helical" evidence="6">
    <location>
        <begin position="407"/>
        <end position="436"/>
    </location>
</feature>
<keyword evidence="2 6" id="KW-0812">Transmembrane</keyword>
<feature type="transmembrane region" description="Helical" evidence="6">
    <location>
        <begin position="106"/>
        <end position="125"/>
    </location>
</feature>
<feature type="transmembrane region" description="Helical" evidence="6">
    <location>
        <begin position="314"/>
        <end position="334"/>
    </location>
</feature>
<organism evidence="8 9">
    <name type="scientific">Sorangium cellulosum</name>
    <name type="common">Polyangium cellulosum</name>
    <dbReference type="NCBI Taxonomy" id="56"/>
    <lineage>
        <taxon>Bacteria</taxon>
        <taxon>Pseudomonadati</taxon>
        <taxon>Myxococcota</taxon>
        <taxon>Polyangia</taxon>
        <taxon>Polyangiales</taxon>
        <taxon>Polyangiaceae</taxon>
        <taxon>Sorangium</taxon>
    </lineage>
</organism>
<feature type="domain" description="SLC26A/SulP transporter" evidence="7">
    <location>
        <begin position="24"/>
        <end position="413"/>
    </location>
</feature>
<evidence type="ECO:0000313" key="9">
    <source>
        <dbReference type="Proteomes" id="UP000238348"/>
    </source>
</evidence>
<dbReference type="EMBL" id="CP012673">
    <property type="protein sequence ID" value="AUX44496.1"/>
    <property type="molecule type" value="Genomic_DNA"/>
</dbReference>
<evidence type="ECO:0000259" key="7">
    <source>
        <dbReference type="Pfam" id="PF00916"/>
    </source>
</evidence>
<evidence type="ECO:0000256" key="1">
    <source>
        <dbReference type="ARBA" id="ARBA00004141"/>
    </source>
</evidence>
<comment type="subcellular location">
    <subcellularLocation>
        <location evidence="1">Membrane</location>
        <topology evidence="1">Multi-pass membrane protein</topology>
    </subcellularLocation>
</comment>
<accession>A0A2L0EYY7</accession>
<dbReference type="InterPro" id="IPR036513">
    <property type="entry name" value="STAS_dom_sf"/>
</dbReference>
<gene>
    <name evidence="8" type="ORF">SOCE26_059600</name>
</gene>
<evidence type="ECO:0000256" key="4">
    <source>
        <dbReference type="ARBA" id="ARBA00023136"/>
    </source>
</evidence>
<feature type="transmembrane region" description="Helical" evidence="6">
    <location>
        <begin position="184"/>
        <end position="202"/>
    </location>
</feature>
<evidence type="ECO:0000256" key="5">
    <source>
        <dbReference type="SAM" id="MobiDB-lite"/>
    </source>
</evidence>
<evidence type="ECO:0000313" key="8">
    <source>
        <dbReference type="EMBL" id="AUX44496.1"/>
    </source>
</evidence>
<dbReference type="AlphaFoldDB" id="A0A2L0EYY7"/>
<reference evidence="8 9" key="1">
    <citation type="submission" date="2015-09" db="EMBL/GenBank/DDBJ databases">
        <title>Sorangium comparison.</title>
        <authorList>
            <person name="Zaburannyi N."/>
            <person name="Bunk B."/>
            <person name="Overmann J."/>
            <person name="Mueller R."/>
        </authorList>
    </citation>
    <scope>NUCLEOTIDE SEQUENCE [LARGE SCALE GENOMIC DNA]</scope>
    <source>
        <strain evidence="8 9">So ce26</strain>
    </source>
</reference>
<dbReference type="Proteomes" id="UP000238348">
    <property type="component" value="Chromosome"/>
</dbReference>
<dbReference type="InterPro" id="IPR011547">
    <property type="entry name" value="SLC26A/SulP_dom"/>
</dbReference>
<sequence>MSRSSIPSAPAKAPAKAPASSSWKSDLVSGFLVFLIALPLCLGIAMASGFPPIAGVLTAVVGGLVATWLGSAPLTIKGPAAGLIVIALGAVQELGGGDNAVGYRRALACIVVAAVTQIAFALARAGKLGDFFPSSVVHGMLAAIGIIICSKQIHTLVGVTPSAKEPLHLLLEIPRSLARMNPEIAAIGVLSLILLFGYPAVAKRSRWMQKLPAPMLVLAAAVPLAYAFDLEHEHTYTLAVTHTTYAIGPNFLVNLPGNLLQAFVFPDFSHVGTPGSIKYIVMFSLVGSIESVLSAKAVDSLDPERRRSDLDKDLLATGAGNLIAGLLGGLPMISEIVRSSANIGYGAKSRLSNFFHGTFLLLFVAFAPGLIHRVPLAALAAMLTFTGVRLGSPREFVKTLRIGPEQLVIFAATAALCIASDLLVGVAAGIVVKLLIHVMNGAPPQTLFRSEVEERIEGGRTVLRVKHAAIFSNYLSLRRRIASHASAPNIEINFADARLVDHTTMSNLHELKATLARKGQTLTLAGLDGHGPMSSHPLSARKRAVISPVAER</sequence>
<dbReference type="Pfam" id="PF00916">
    <property type="entry name" value="Sulfate_transp"/>
    <property type="match status" value="1"/>
</dbReference>